<dbReference type="EMBL" id="BARV01020719">
    <property type="protein sequence ID" value="GAI30397.1"/>
    <property type="molecule type" value="Genomic_DNA"/>
</dbReference>
<sequence>MVYGASWSPTQLLCRHLFNLEKKINAILKFEASLTLIAQLFAPNIDPANVSPEDLKKLSKYANKLFRSMALGIGQKVKLKAAEAFYVQKILPGHFDNFQEQMREMLGNPPESPKIC</sequence>
<organism evidence="1">
    <name type="scientific">marine sediment metagenome</name>
    <dbReference type="NCBI Taxonomy" id="412755"/>
    <lineage>
        <taxon>unclassified sequences</taxon>
        <taxon>metagenomes</taxon>
        <taxon>ecological metagenomes</taxon>
    </lineage>
</organism>
<accession>X1MFG6</accession>
<dbReference type="AlphaFoldDB" id="X1MFG6"/>
<proteinExistence type="predicted"/>
<protein>
    <submittedName>
        <fullName evidence="1">Uncharacterized protein</fullName>
    </submittedName>
</protein>
<name>X1MFG6_9ZZZZ</name>
<gene>
    <name evidence="1" type="ORF">S06H3_34505</name>
</gene>
<reference evidence="1" key="1">
    <citation type="journal article" date="2014" name="Front. Microbiol.">
        <title>High frequency of phylogenetically diverse reductive dehalogenase-homologous genes in deep subseafloor sedimentary metagenomes.</title>
        <authorList>
            <person name="Kawai M."/>
            <person name="Futagami T."/>
            <person name="Toyoda A."/>
            <person name="Takaki Y."/>
            <person name="Nishi S."/>
            <person name="Hori S."/>
            <person name="Arai W."/>
            <person name="Tsubouchi T."/>
            <person name="Morono Y."/>
            <person name="Uchiyama I."/>
            <person name="Ito T."/>
            <person name="Fujiyama A."/>
            <person name="Inagaki F."/>
            <person name="Takami H."/>
        </authorList>
    </citation>
    <scope>NUCLEOTIDE SEQUENCE</scope>
    <source>
        <strain evidence="1">Expedition CK06-06</strain>
    </source>
</reference>
<comment type="caution">
    <text evidence="1">The sequence shown here is derived from an EMBL/GenBank/DDBJ whole genome shotgun (WGS) entry which is preliminary data.</text>
</comment>
<evidence type="ECO:0000313" key="1">
    <source>
        <dbReference type="EMBL" id="GAI30397.1"/>
    </source>
</evidence>